<dbReference type="PANTHER" id="PTHR42961:SF2">
    <property type="entry name" value="IRON-SULFUR PROTEIN NUBPL"/>
    <property type="match status" value="1"/>
</dbReference>
<dbReference type="HAMAP" id="MF_02040">
    <property type="entry name" value="Mrp_NBP35"/>
    <property type="match status" value="1"/>
</dbReference>
<dbReference type="EMBL" id="AP028961">
    <property type="protein sequence ID" value="BET44846.1"/>
    <property type="molecule type" value="Genomic_DNA"/>
</dbReference>
<dbReference type="GO" id="GO:0005524">
    <property type="term" value="F:ATP binding"/>
    <property type="evidence" value="ECO:0007669"/>
    <property type="project" value="UniProtKB-UniRule"/>
</dbReference>
<dbReference type="PROSITE" id="PS01215">
    <property type="entry name" value="MRP"/>
    <property type="match status" value="1"/>
</dbReference>
<dbReference type="SUPFAM" id="SSF52540">
    <property type="entry name" value="P-loop containing nucleoside triphosphate hydrolases"/>
    <property type="match status" value="1"/>
</dbReference>
<dbReference type="Pfam" id="PF10609">
    <property type="entry name" value="ParA"/>
    <property type="match status" value="1"/>
</dbReference>
<dbReference type="GO" id="GO:0016887">
    <property type="term" value="F:ATP hydrolysis activity"/>
    <property type="evidence" value="ECO:0007669"/>
    <property type="project" value="UniProtKB-UniRule"/>
</dbReference>
<dbReference type="AlphaFoldDB" id="A0AAT9G544"/>
<dbReference type="FunFam" id="3.40.50.300:FF:000418">
    <property type="entry name" value="Iron-sulfur cluster carrier protein"/>
    <property type="match status" value="1"/>
</dbReference>
<dbReference type="InterPro" id="IPR033756">
    <property type="entry name" value="YlxH/NBP35"/>
</dbReference>
<dbReference type="GO" id="GO:0046872">
    <property type="term" value="F:metal ion binding"/>
    <property type="evidence" value="ECO:0007669"/>
    <property type="project" value="UniProtKB-KW"/>
</dbReference>
<dbReference type="InterPro" id="IPR027417">
    <property type="entry name" value="P-loop_NTPase"/>
</dbReference>
<evidence type="ECO:0000256" key="7">
    <source>
        <dbReference type="HAMAP-Rule" id="MF_02040"/>
    </source>
</evidence>
<dbReference type="GO" id="GO:0140663">
    <property type="term" value="F:ATP-dependent FeS chaperone activity"/>
    <property type="evidence" value="ECO:0007669"/>
    <property type="project" value="InterPro"/>
</dbReference>
<evidence type="ECO:0000256" key="2">
    <source>
        <dbReference type="ARBA" id="ARBA00022741"/>
    </source>
</evidence>
<evidence type="ECO:0000256" key="6">
    <source>
        <dbReference type="ARBA" id="ARBA00024036"/>
    </source>
</evidence>
<dbReference type="CDD" id="cd02037">
    <property type="entry name" value="Mrp_NBP35"/>
    <property type="match status" value="1"/>
</dbReference>
<sequence>MNFKNINRLSSNNLFQVVTNILDTFNHETLLEKFSTLNALYQCKLIDNTLYITIKMPFVWKTPFDILIKTKTLELQEITNTKNIIWELIHNITVVSKTNDASNINNIKNIIIVSSNKGGVGKSTVSVNLALALLLEGAKVGIVDADIYGSSIPFMLGTKNIHLKSNDGVHMFPVMAYNLSINSIGYIINNNSPIIWRGPMISKALLEIINNTLWPKIDYLIVDMPPGTGDIQLTISQNIPVNAAIIVTTPQDMVLNNIEKSILMFNKFHIPILGIIENMSTYICSHCGRTEHIFGPSNSERLANKYFCKLLSKIPLHTSFCMDLENGQPTVIKDPNSMFSNIYRKIAYNISADLYWSSCKFKKINFINI</sequence>
<comment type="subunit">
    <text evidence="7">Homodimer.</text>
</comment>
<gene>
    <name evidence="8" type="primary">apbC</name>
    <name evidence="8" type="ORF">ACHINZ_5210</name>
</gene>
<dbReference type="GO" id="GO:0051539">
    <property type="term" value="F:4 iron, 4 sulfur cluster binding"/>
    <property type="evidence" value="ECO:0007669"/>
    <property type="project" value="TreeGrafter"/>
</dbReference>
<dbReference type="NCBIfam" id="NF008669">
    <property type="entry name" value="PRK11670.1"/>
    <property type="match status" value="1"/>
</dbReference>
<comment type="similarity">
    <text evidence="6 7">Belongs to the Mrp/NBP35 ATP-binding proteins family.</text>
</comment>
<protein>
    <recommendedName>
        <fullName evidence="7">Iron-sulfur cluster carrier protein</fullName>
    </recommendedName>
</protein>
<reference evidence="8" key="1">
    <citation type="journal article" date="2023" name="Front. Microbiol.">
        <title>Genome analysis of Candidatus Aschnera chinzeii, the bacterial endosymbiont of the blood-sucking bat fly Penicillidia jenynsii (Insecta: Diptera: Nycteribiidae).</title>
        <authorList>
            <person name="Koga R."/>
            <person name="Moriyama M."/>
            <person name="Nozaki T."/>
            <person name="Fukatsu T."/>
        </authorList>
    </citation>
    <scope>NUCLEOTIDE SEQUENCE</scope>
    <source>
        <strain evidence="8">Kw-01</strain>
    </source>
</reference>
<dbReference type="Gene3D" id="3.40.50.300">
    <property type="entry name" value="P-loop containing nucleotide triphosphate hydrolases"/>
    <property type="match status" value="1"/>
</dbReference>
<dbReference type="InterPro" id="IPR000808">
    <property type="entry name" value="Mrp-like_CS"/>
</dbReference>
<comment type="caution">
    <text evidence="7">Lacks conserved residue(s) required for the propagation of feature annotation.</text>
</comment>
<keyword evidence="1 7" id="KW-0479">Metal-binding</keyword>
<reference evidence="8" key="2">
    <citation type="submission" date="2023-10" db="EMBL/GenBank/DDBJ databases">
        <authorList>
            <person name="Koga R."/>
            <person name="Fukatsu T."/>
        </authorList>
    </citation>
    <scope>NUCLEOTIDE SEQUENCE</scope>
    <source>
        <strain evidence="8">Kw-01</strain>
    </source>
</reference>
<dbReference type="InterPro" id="IPR019591">
    <property type="entry name" value="Mrp/NBP35_ATP-bd"/>
</dbReference>
<evidence type="ECO:0000256" key="3">
    <source>
        <dbReference type="ARBA" id="ARBA00022840"/>
    </source>
</evidence>
<keyword evidence="2 7" id="KW-0547">Nucleotide-binding</keyword>
<proteinExistence type="inferred from homology"/>
<comment type="function">
    <text evidence="7">Binds and transfers iron-sulfur (Fe-S) clusters to target apoproteins. Can hydrolyze ATP.</text>
</comment>
<dbReference type="GO" id="GO:0016226">
    <property type="term" value="P:iron-sulfur cluster assembly"/>
    <property type="evidence" value="ECO:0007669"/>
    <property type="project" value="InterPro"/>
</dbReference>
<evidence type="ECO:0000313" key="8">
    <source>
        <dbReference type="EMBL" id="BET44846.1"/>
    </source>
</evidence>
<dbReference type="PANTHER" id="PTHR42961">
    <property type="entry name" value="IRON-SULFUR PROTEIN NUBPL"/>
    <property type="match status" value="1"/>
</dbReference>
<keyword evidence="7" id="KW-0378">Hydrolase</keyword>
<keyword evidence="3 7" id="KW-0067">ATP-binding</keyword>
<evidence type="ECO:0000256" key="1">
    <source>
        <dbReference type="ARBA" id="ARBA00022723"/>
    </source>
</evidence>
<keyword evidence="4 7" id="KW-0408">Iron</keyword>
<name>A0AAT9G544_9ENTR</name>
<accession>A0AAT9G544</accession>
<dbReference type="InterPro" id="IPR044304">
    <property type="entry name" value="NUBPL-like"/>
</dbReference>
<organism evidence="8">
    <name type="scientific">Candidatus Aschnera chinzeii</name>
    <dbReference type="NCBI Taxonomy" id="1485666"/>
    <lineage>
        <taxon>Bacteria</taxon>
        <taxon>Pseudomonadati</taxon>
        <taxon>Pseudomonadota</taxon>
        <taxon>Gammaproteobacteria</taxon>
        <taxon>Enterobacterales</taxon>
        <taxon>Enterobacteriaceae</taxon>
        <taxon>Candidatus Aschnera</taxon>
    </lineage>
</organism>
<evidence type="ECO:0000256" key="4">
    <source>
        <dbReference type="ARBA" id="ARBA00023004"/>
    </source>
</evidence>
<dbReference type="GO" id="GO:0005829">
    <property type="term" value="C:cytosol"/>
    <property type="evidence" value="ECO:0007669"/>
    <property type="project" value="TreeGrafter"/>
</dbReference>
<keyword evidence="5 7" id="KW-0411">Iron-sulfur</keyword>
<evidence type="ECO:0000256" key="5">
    <source>
        <dbReference type="ARBA" id="ARBA00023014"/>
    </source>
</evidence>